<keyword evidence="4" id="KW-1185">Reference proteome</keyword>
<proteinExistence type="predicted"/>
<protein>
    <recommendedName>
        <fullName evidence="5">MARVEL domain-containing protein</fullName>
    </recommendedName>
</protein>
<sequence length="160" mass="17556">MCGRRHPLLFTLMTLTAAAELGLTAFLISAGGSVGTWGSPRYRSLLILLFFEATWTLVFAAAYLFWVIHGGAARLANAASSVIWLLLTAFLWGAAAGFIHSSHNGGDCTRRGPKSRCRQSQTIEALGWIEFSLCILTLITTILWMTTGVRVRMKDSRTFV</sequence>
<keyword evidence="1" id="KW-0472">Membrane</keyword>
<dbReference type="HOGENOM" id="CLU_109463_1_0_1"/>
<evidence type="ECO:0000313" key="4">
    <source>
        <dbReference type="Proteomes" id="UP000053257"/>
    </source>
</evidence>
<name>A0A0C3SFF0_PHLG1</name>
<organism evidence="3 4">
    <name type="scientific">Phlebiopsis gigantea (strain 11061_1 CR5-6)</name>
    <name type="common">White-rot fungus</name>
    <name type="synonym">Peniophora gigantea</name>
    <dbReference type="NCBI Taxonomy" id="745531"/>
    <lineage>
        <taxon>Eukaryota</taxon>
        <taxon>Fungi</taxon>
        <taxon>Dikarya</taxon>
        <taxon>Basidiomycota</taxon>
        <taxon>Agaricomycotina</taxon>
        <taxon>Agaricomycetes</taxon>
        <taxon>Polyporales</taxon>
        <taxon>Phanerochaetaceae</taxon>
        <taxon>Phlebiopsis</taxon>
    </lineage>
</organism>
<keyword evidence="1" id="KW-1133">Transmembrane helix</keyword>
<dbReference type="EMBL" id="KN840442">
    <property type="protein sequence ID" value="KIP11970.1"/>
    <property type="molecule type" value="Genomic_DNA"/>
</dbReference>
<gene>
    <name evidence="3" type="ORF">PHLGIDRAFT_62657</name>
</gene>
<feature type="transmembrane region" description="Helical" evidence="1">
    <location>
        <begin position="75"/>
        <end position="95"/>
    </location>
</feature>
<feature type="chain" id="PRO_5002169632" description="MARVEL domain-containing protein" evidence="2">
    <location>
        <begin position="19"/>
        <end position="160"/>
    </location>
</feature>
<evidence type="ECO:0008006" key="5">
    <source>
        <dbReference type="Google" id="ProtNLM"/>
    </source>
</evidence>
<dbReference type="Proteomes" id="UP000053257">
    <property type="component" value="Unassembled WGS sequence"/>
</dbReference>
<feature type="transmembrane region" description="Helical" evidence="1">
    <location>
        <begin position="46"/>
        <end position="68"/>
    </location>
</feature>
<evidence type="ECO:0000256" key="1">
    <source>
        <dbReference type="SAM" id="Phobius"/>
    </source>
</evidence>
<dbReference type="OrthoDB" id="3226059at2759"/>
<evidence type="ECO:0000313" key="3">
    <source>
        <dbReference type="EMBL" id="KIP11970.1"/>
    </source>
</evidence>
<keyword evidence="2" id="KW-0732">Signal</keyword>
<accession>A0A0C3SFF0</accession>
<keyword evidence="1" id="KW-0812">Transmembrane</keyword>
<reference evidence="3 4" key="1">
    <citation type="journal article" date="2014" name="PLoS Genet.">
        <title>Analysis of the Phlebiopsis gigantea genome, transcriptome and secretome provides insight into its pioneer colonization strategies of wood.</title>
        <authorList>
            <person name="Hori C."/>
            <person name="Ishida T."/>
            <person name="Igarashi K."/>
            <person name="Samejima M."/>
            <person name="Suzuki H."/>
            <person name="Master E."/>
            <person name="Ferreira P."/>
            <person name="Ruiz-Duenas F.J."/>
            <person name="Held B."/>
            <person name="Canessa P."/>
            <person name="Larrondo L.F."/>
            <person name="Schmoll M."/>
            <person name="Druzhinina I.S."/>
            <person name="Kubicek C.P."/>
            <person name="Gaskell J.A."/>
            <person name="Kersten P."/>
            <person name="St John F."/>
            <person name="Glasner J."/>
            <person name="Sabat G."/>
            <person name="Splinter BonDurant S."/>
            <person name="Syed K."/>
            <person name="Yadav J."/>
            <person name="Mgbeahuruike A.C."/>
            <person name="Kovalchuk A."/>
            <person name="Asiegbu F.O."/>
            <person name="Lackner G."/>
            <person name="Hoffmeister D."/>
            <person name="Rencoret J."/>
            <person name="Gutierrez A."/>
            <person name="Sun H."/>
            <person name="Lindquist E."/>
            <person name="Barry K."/>
            <person name="Riley R."/>
            <person name="Grigoriev I.V."/>
            <person name="Henrissat B."/>
            <person name="Kues U."/>
            <person name="Berka R.M."/>
            <person name="Martinez A.T."/>
            <person name="Covert S.F."/>
            <person name="Blanchette R.A."/>
            <person name="Cullen D."/>
        </authorList>
    </citation>
    <scope>NUCLEOTIDE SEQUENCE [LARGE SCALE GENOMIC DNA]</scope>
    <source>
        <strain evidence="3 4">11061_1 CR5-6</strain>
    </source>
</reference>
<evidence type="ECO:0000256" key="2">
    <source>
        <dbReference type="SAM" id="SignalP"/>
    </source>
</evidence>
<feature type="transmembrane region" description="Helical" evidence="1">
    <location>
        <begin position="125"/>
        <end position="147"/>
    </location>
</feature>
<feature type="signal peptide" evidence="2">
    <location>
        <begin position="1"/>
        <end position="18"/>
    </location>
</feature>
<dbReference type="AlphaFoldDB" id="A0A0C3SFF0"/>